<name>A0A8H6WYA3_9AGAR</name>
<keyword evidence="2" id="KW-1185">Reference proteome</keyword>
<dbReference type="SUPFAM" id="SSF56801">
    <property type="entry name" value="Acetyl-CoA synthetase-like"/>
    <property type="match status" value="1"/>
</dbReference>
<dbReference type="Proteomes" id="UP000620124">
    <property type="component" value="Unassembled WGS sequence"/>
</dbReference>
<sequence>MPTFTPPPLDGTLTIAQIYDWHFRNNPSHRLFLNHLTNDPDTIPYFVLFVSCLRANCVPFPISPRKSPSAVAHLISKAGVNHLLIGHEPAMFHLAEEAVKILKGRYPMTSVPDVSYVPLFEELFVPGSGTVVAPEALRDELRDQGRRRSLCCCAFATQRYDRDSGMCFAPCCSMQELKKVDQDAKFAATRAKVIALNVKTSALKAMTAGLGAKTATLKTARATLEGTILEAEKADQKASLTAESLDQNTILSERASA</sequence>
<comment type="caution">
    <text evidence="1">The sequence shown here is derived from an EMBL/GenBank/DDBJ whole genome shotgun (WGS) entry which is preliminary data.</text>
</comment>
<dbReference type="AlphaFoldDB" id="A0A8H6WYA3"/>
<dbReference type="EMBL" id="JACAZI010000032">
    <property type="protein sequence ID" value="KAF7330918.1"/>
    <property type="molecule type" value="Genomic_DNA"/>
</dbReference>
<dbReference type="OrthoDB" id="429813at2759"/>
<accession>A0A8H6WYA3</accession>
<reference evidence="1" key="1">
    <citation type="submission" date="2020-05" db="EMBL/GenBank/DDBJ databases">
        <title>Mycena genomes resolve the evolution of fungal bioluminescence.</title>
        <authorList>
            <person name="Tsai I.J."/>
        </authorList>
    </citation>
    <scope>NUCLEOTIDE SEQUENCE</scope>
    <source>
        <strain evidence="1">CCC161011</strain>
    </source>
</reference>
<gene>
    <name evidence="1" type="ORF">MVEN_02431500</name>
</gene>
<protein>
    <submittedName>
        <fullName evidence="1">Acetyl-CoA synthetase-like protein</fullName>
    </submittedName>
</protein>
<dbReference type="Gene3D" id="3.40.50.980">
    <property type="match status" value="1"/>
</dbReference>
<organism evidence="1 2">
    <name type="scientific">Mycena venus</name>
    <dbReference type="NCBI Taxonomy" id="2733690"/>
    <lineage>
        <taxon>Eukaryota</taxon>
        <taxon>Fungi</taxon>
        <taxon>Dikarya</taxon>
        <taxon>Basidiomycota</taxon>
        <taxon>Agaricomycotina</taxon>
        <taxon>Agaricomycetes</taxon>
        <taxon>Agaricomycetidae</taxon>
        <taxon>Agaricales</taxon>
        <taxon>Marasmiineae</taxon>
        <taxon>Mycenaceae</taxon>
        <taxon>Mycena</taxon>
    </lineage>
</organism>
<evidence type="ECO:0000313" key="1">
    <source>
        <dbReference type="EMBL" id="KAF7330918.1"/>
    </source>
</evidence>
<evidence type="ECO:0000313" key="2">
    <source>
        <dbReference type="Proteomes" id="UP000620124"/>
    </source>
</evidence>
<proteinExistence type="predicted"/>